<organism evidence="2 3">
    <name type="scientific">Pleurodeles waltl</name>
    <name type="common">Iberian ribbed newt</name>
    <dbReference type="NCBI Taxonomy" id="8319"/>
    <lineage>
        <taxon>Eukaryota</taxon>
        <taxon>Metazoa</taxon>
        <taxon>Chordata</taxon>
        <taxon>Craniata</taxon>
        <taxon>Vertebrata</taxon>
        <taxon>Euteleostomi</taxon>
        <taxon>Amphibia</taxon>
        <taxon>Batrachia</taxon>
        <taxon>Caudata</taxon>
        <taxon>Salamandroidea</taxon>
        <taxon>Salamandridae</taxon>
        <taxon>Pleurodelinae</taxon>
        <taxon>Pleurodeles</taxon>
    </lineage>
</organism>
<evidence type="ECO:0000313" key="2">
    <source>
        <dbReference type="EMBL" id="KAJ1189230.1"/>
    </source>
</evidence>
<reference evidence="2" key="1">
    <citation type="journal article" date="2022" name="bioRxiv">
        <title>Sequencing and chromosome-scale assembly of the giantPleurodeles waltlgenome.</title>
        <authorList>
            <person name="Brown T."/>
            <person name="Elewa A."/>
            <person name="Iarovenko S."/>
            <person name="Subramanian E."/>
            <person name="Araus A.J."/>
            <person name="Petzold A."/>
            <person name="Susuki M."/>
            <person name="Suzuki K.-i.T."/>
            <person name="Hayashi T."/>
            <person name="Toyoda A."/>
            <person name="Oliveira C."/>
            <person name="Osipova E."/>
            <person name="Leigh N.D."/>
            <person name="Simon A."/>
            <person name="Yun M.H."/>
        </authorList>
    </citation>
    <scope>NUCLEOTIDE SEQUENCE</scope>
    <source>
        <strain evidence="2">20211129_DDA</strain>
        <tissue evidence="2">Liver</tissue>
    </source>
</reference>
<feature type="compositionally biased region" description="Basic and acidic residues" evidence="1">
    <location>
        <begin position="148"/>
        <end position="159"/>
    </location>
</feature>
<dbReference type="Proteomes" id="UP001066276">
    <property type="component" value="Chromosome 3_1"/>
</dbReference>
<feature type="region of interest" description="Disordered" evidence="1">
    <location>
        <begin position="139"/>
        <end position="198"/>
    </location>
</feature>
<protein>
    <submittedName>
        <fullName evidence="2">Uncharacterized protein</fullName>
    </submittedName>
</protein>
<gene>
    <name evidence="2" type="ORF">NDU88_005980</name>
</gene>
<feature type="region of interest" description="Disordered" evidence="1">
    <location>
        <begin position="25"/>
        <end position="48"/>
    </location>
</feature>
<dbReference type="AlphaFoldDB" id="A0AAV7UJK8"/>
<comment type="caution">
    <text evidence="2">The sequence shown here is derived from an EMBL/GenBank/DDBJ whole genome shotgun (WGS) entry which is preliminary data.</text>
</comment>
<keyword evidence="3" id="KW-1185">Reference proteome</keyword>
<name>A0AAV7UJK8_PLEWA</name>
<dbReference type="EMBL" id="JANPWB010000005">
    <property type="protein sequence ID" value="KAJ1189230.1"/>
    <property type="molecule type" value="Genomic_DNA"/>
</dbReference>
<evidence type="ECO:0000313" key="3">
    <source>
        <dbReference type="Proteomes" id="UP001066276"/>
    </source>
</evidence>
<accession>A0AAV7UJK8</accession>
<sequence>MGRLLGRASGARVVELLKIHGPYGEDSHLQHGTSRLPPPRKHRTPHGVLSPNGYANITVLHLIEVVSEKGVALSHVWSCAGPTIGEPAQQYPGSIIGCGVGDPDEHLLTANQVTTAAKGGVFKPTSLLTRMRINLSSDISGRRLTRRNGAEEKMPEQGKNRRGLPDNLSDALVEEQETARQTDLPRSGESVALPGTVL</sequence>
<proteinExistence type="predicted"/>
<evidence type="ECO:0000256" key="1">
    <source>
        <dbReference type="SAM" id="MobiDB-lite"/>
    </source>
</evidence>